<dbReference type="EMBL" id="BGPR01003633">
    <property type="protein sequence ID" value="GBM90571.1"/>
    <property type="molecule type" value="Genomic_DNA"/>
</dbReference>
<evidence type="ECO:0000313" key="1">
    <source>
        <dbReference type="EMBL" id="GBM90571.1"/>
    </source>
</evidence>
<keyword evidence="2" id="KW-1185">Reference proteome</keyword>
<reference evidence="1 2" key="1">
    <citation type="journal article" date="2019" name="Sci. Rep.">
        <title>Orb-weaving spider Araneus ventricosus genome elucidates the spidroin gene catalogue.</title>
        <authorList>
            <person name="Kono N."/>
            <person name="Nakamura H."/>
            <person name="Ohtoshi R."/>
            <person name="Moran D.A.P."/>
            <person name="Shinohara A."/>
            <person name="Yoshida Y."/>
            <person name="Fujiwara M."/>
            <person name="Mori M."/>
            <person name="Tomita M."/>
            <person name="Arakawa K."/>
        </authorList>
    </citation>
    <scope>NUCLEOTIDE SEQUENCE [LARGE SCALE GENOMIC DNA]</scope>
</reference>
<comment type="caution">
    <text evidence="1">The sequence shown here is derived from an EMBL/GenBank/DDBJ whole genome shotgun (WGS) entry which is preliminary data.</text>
</comment>
<dbReference type="Proteomes" id="UP000499080">
    <property type="component" value="Unassembled WGS sequence"/>
</dbReference>
<organism evidence="1 2">
    <name type="scientific">Araneus ventricosus</name>
    <name type="common">Orbweaver spider</name>
    <name type="synonym">Epeira ventricosa</name>
    <dbReference type="NCBI Taxonomy" id="182803"/>
    <lineage>
        <taxon>Eukaryota</taxon>
        <taxon>Metazoa</taxon>
        <taxon>Ecdysozoa</taxon>
        <taxon>Arthropoda</taxon>
        <taxon>Chelicerata</taxon>
        <taxon>Arachnida</taxon>
        <taxon>Araneae</taxon>
        <taxon>Araneomorphae</taxon>
        <taxon>Entelegynae</taxon>
        <taxon>Araneoidea</taxon>
        <taxon>Araneidae</taxon>
        <taxon>Araneus</taxon>
    </lineage>
</organism>
<protein>
    <submittedName>
        <fullName evidence="1">Uncharacterized protein</fullName>
    </submittedName>
</protein>
<gene>
    <name evidence="1" type="ORF">AVEN_144757_1</name>
</gene>
<proteinExistence type="predicted"/>
<sequence length="119" mass="13140">MYDLACHRSTYKESGFEPGALRPRSRYLVTKPPRPQGGLKHLPCGAETGRIVGLGPRAQAQSRFMCCGPVAHLNALWVRGGWLPPTSVVPEGDSSGVSSSDRQRFRHEPFKISILLQNR</sequence>
<evidence type="ECO:0000313" key="2">
    <source>
        <dbReference type="Proteomes" id="UP000499080"/>
    </source>
</evidence>
<name>A0A4Y2JJQ4_ARAVE</name>
<accession>A0A4Y2JJQ4</accession>
<dbReference type="AlphaFoldDB" id="A0A4Y2JJQ4"/>